<dbReference type="Proteomes" id="UP001207918">
    <property type="component" value="Unassembled WGS sequence"/>
</dbReference>
<dbReference type="InterPro" id="IPR008391">
    <property type="entry name" value="AXE1_dom"/>
</dbReference>
<dbReference type="Pfam" id="PF05448">
    <property type="entry name" value="AXE1"/>
    <property type="match status" value="1"/>
</dbReference>
<organism evidence="2 3">
    <name type="scientific">Fodinibius salsisoli</name>
    <dbReference type="NCBI Taxonomy" id="2820877"/>
    <lineage>
        <taxon>Bacteria</taxon>
        <taxon>Pseudomonadati</taxon>
        <taxon>Balneolota</taxon>
        <taxon>Balneolia</taxon>
        <taxon>Balneolales</taxon>
        <taxon>Balneolaceae</taxon>
        <taxon>Fodinibius</taxon>
    </lineage>
</organism>
<dbReference type="RefSeq" id="WP_265765307.1">
    <property type="nucleotide sequence ID" value="NZ_JAGGJA010000004.1"/>
</dbReference>
<evidence type="ECO:0000313" key="3">
    <source>
        <dbReference type="Proteomes" id="UP001207918"/>
    </source>
</evidence>
<comment type="caution">
    <text evidence="2">The sequence shown here is derived from an EMBL/GenBank/DDBJ whole genome shotgun (WGS) entry which is preliminary data.</text>
</comment>
<protein>
    <submittedName>
        <fullName evidence="2">Acetylxylan esterase</fullName>
    </submittedName>
</protein>
<keyword evidence="3" id="KW-1185">Reference proteome</keyword>
<dbReference type="InterPro" id="IPR029058">
    <property type="entry name" value="AB_hydrolase_fold"/>
</dbReference>
<accession>A0ABT3PN64</accession>
<proteinExistence type="predicted"/>
<dbReference type="EMBL" id="JAGGJA010000004">
    <property type="protein sequence ID" value="MCW9706584.1"/>
    <property type="molecule type" value="Genomic_DNA"/>
</dbReference>
<dbReference type="InterPro" id="IPR050261">
    <property type="entry name" value="FrsA_esterase"/>
</dbReference>
<gene>
    <name evidence="2" type="ORF">J6I44_06940</name>
</gene>
<evidence type="ECO:0000313" key="2">
    <source>
        <dbReference type="EMBL" id="MCW9706584.1"/>
    </source>
</evidence>
<sequence length="664" mass="75247">MRYSYLLFVGFVLILTGRSVAQDSYEVLKWDSHLTWHKHLIQQMHEQYRQRDIDMQQAFTSKAAAENYRNKIRKNYDSIKGNFPQKSPLNAKVTGTIKHEDYQIKKVLYESFPNHHVTANLYVPEGQGPFPAALLFCGHESQAKATASYQRTAILLAKHGFVVLVIDPISQGERFQLTDADGEPATRGGTTEHTLLNAGSNLVGTNVVNYEYWDNKQGLEYLMSRPEVDTGRIGVLGNSGGGTMTTYFMALNDTPEAAVVCSYVTKRERAIEVLGPQDGCQWIPYEGREHLEIADFLLMNAPVPTLTLAGKYDFVDYVGVERTMREMQNYYAALEHPEETKLFSWSDGHGISKPKREAAVEWFKRWFYEDSSAVEEGNLAVHTEEQLQVTETGQVNSQFEDEYTIQQRNINLANQLKSERQAFQQNHSRKGFLEKVTSLIGFKENPHNVTAEYVDTSRWKDYHMTKKILRRKGEVPIPVIIIQPSENRQADTLQLRISEGGKAKIIEQNETKINSVLASGQSVILADLRGTGELEDPEEFNASKYHDSQYRNDQVSLHIGEPVVGQRVQDIVTILDFIEAEPSLSPKSITLQAHGFTASPALHAAVLTSQVDQLMLSDTIQSYREILEQPIRQNGYAYVVPNALKFYDLPDLVDLINPKKVVYE</sequence>
<evidence type="ECO:0000259" key="1">
    <source>
        <dbReference type="Pfam" id="PF05448"/>
    </source>
</evidence>
<dbReference type="PANTHER" id="PTHR22946">
    <property type="entry name" value="DIENELACTONE HYDROLASE DOMAIN-CONTAINING PROTEIN-RELATED"/>
    <property type="match status" value="1"/>
</dbReference>
<reference evidence="2 3" key="1">
    <citation type="submission" date="2021-03" db="EMBL/GenBank/DDBJ databases">
        <title>Aliifodinibius sp. nov., a new bacterium isolated from saline soil.</title>
        <authorList>
            <person name="Galisteo C."/>
            <person name="De La Haba R."/>
            <person name="Sanchez-Porro C."/>
            <person name="Ventosa A."/>
        </authorList>
    </citation>
    <scope>NUCLEOTIDE SEQUENCE [LARGE SCALE GENOMIC DNA]</scope>
    <source>
        <strain evidence="2 3">1BSP15-2V2</strain>
    </source>
</reference>
<name>A0ABT3PN64_9BACT</name>
<dbReference type="PANTHER" id="PTHR22946:SF8">
    <property type="entry name" value="ACETYL XYLAN ESTERASE DOMAIN-CONTAINING PROTEIN"/>
    <property type="match status" value="1"/>
</dbReference>
<feature type="domain" description="Acetyl xylan esterase" evidence="1">
    <location>
        <begin position="104"/>
        <end position="273"/>
    </location>
</feature>
<dbReference type="SUPFAM" id="SSF53474">
    <property type="entry name" value="alpha/beta-Hydrolases"/>
    <property type="match status" value="2"/>
</dbReference>
<dbReference type="Gene3D" id="3.40.50.1820">
    <property type="entry name" value="alpha/beta hydrolase"/>
    <property type="match status" value="2"/>
</dbReference>